<keyword evidence="2" id="KW-1185">Reference proteome</keyword>
<organism evidence="1 2">
    <name type="scientific">Thalassovita litoralis</name>
    <dbReference type="NCBI Taxonomy" id="1010611"/>
    <lineage>
        <taxon>Bacteria</taxon>
        <taxon>Pseudomonadati</taxon>
        <taxon>Pseudomonadota</taxon>
        <taxon>Alphaproteobacteria</taxon>
        <taxon>Rhodobacterales</taxon>
        <taxon>Roseobacteraceae</taxon>
        <taxon>Thalassovita</taxon>
    </lineage>
</organism>
<reference evidence="1 2" key="1">
    <citation type="submission" date="2017-05" db="EMBL/GenBank/DDBJ databases">
        <authorList>
            <person name="Varghese N."/>
            <person name="Submissions S."/>
        </authorList>
    </citation>
    <scope>NUCLEOTIDE SEQUENCE [LARGE SCALE GENOMIC DNA]</scope>
    <source>
        <strain evidence="1 2">DSM 29506</strain>
    </source>
</reference>
<evidence type="ECO:0000313" key="2">
    <source>
        <dbReference type="Proteomes" id="UP000316030"/>
    </source>
</evidence>
<dbReference type="EMBL" id="FXTO01000004">
    <property type="protein sequence ID" value="SMO49699.1"/>
    <property type="molecule type" value="Genomic_DNA"/>
</dbReference>
<proteinExistence type="predicted"/>
<name>A0A521BRG2_9RHOB</name>
<gene>
    <name evidence="1" type="ORF">SAMN06265173_1048</name>
</gene>
<dbReference type="RefSeq" id="WP_142492286.1">
    <property type="nucleotide sequence ID" value="NZ_FXTO01000004.1"/>
</dbReference>
<sequence length="64" mass="7236">MRRKEMPTAIRTSMDRHARLFELIRQQNLIATRRVGRKMRPMEAGHEAAFLAAATASLTKAAQA</sequence>
<dbReference type="OrthoDB" id="9980340at2"/>
<protein>
    <submittedName>
        <fullName evidence="1">Uncharacterized protein</fullName>
    </submittedName>
</protein>
<dbReference type="Proteomes" id="UP000316030">
    <property type="component" value="Unassembled WGS sequence"/>
</dbReference>
<accession>A0A521BRG2</accession>
<dbReference type="AlphaFoldDB" id="A0A521BRG2"/>
<evidence type="ECO:0000313" key="1">
    <source>
        <dbReference type="EMBL" id="SMO49699.1"/>
    </source>
</evidence>